<comment type="similarity">
    <text evidence="2">Belongs to the EamA transporter family.</text>
</comment>
<organism evidence="8 9">
    <name type="scientific">Glaciecola punicea ACAM 611</name>
    <dbReference type="NCBI Taxonomy" id="1121923"/>
    <lineage>
        <taxon>Bacteria</taxon>
        <taxon>Pseudomonadati</taxon>
        <taxon>Pseudomonadota</taxon>
        <taxon>Gammaproteobacteria</taxon>
        <taxon>Alteromonadales</taxon>
        <taxon>Alteromonadaceae</taxon>
        <taxon>Glaciecola</taxon>
    </lineage>
</organism>
<reference evidence="8 9" key="1">
    <citation type="journal article" date="2012" name="J. Bacteriol.">
        <title>Genome sequence of proteorhodopsin-containing sea ice bacterium Glaciecola punicea ACAM 611T.</title>
        <authorList>
            <person name="Qin Q.-L."/>
            <person name="Xie B.-B."/>
            <person name="Shu Y.-L."/>
            <person name="Rong J.-C."/>
            <person name="Zhao D.-L."/>
            <person name="Zhang X.-Y."/>
            <person name="Chen X.-L."/>
            <person name="Zhou B.-C."/>
            <person name="Zhanga Y.-Z."/>
        </authorList>
    </citation>
    <scope>NUCLEOTIDE SEQUENCE [LARGE SCALE GENOMIC DNA]</scope>
    <source>
        <strain evidence="8 9">ACAM 611</strain>
    </source>
</reference>
<evidence type="ECO:0000256" key="2">
    <source>
        <dbReference type="ARBA" id="ARBA00007362"/>
    </source>
</evidence>
<dbReference type="PANTHER" id="PTHR32322">
    <property type="entry name" value="INNER MEMBRANE TRANSPORTER"/>
    <property type="match status" value="1"/>
</dbReference>
<evidence type="ECO:0000256" key="4">
    <source>
        <dbReference type="ARBA" id="ARBA00022989"/>
    </source>
</evidence>
<comment type="subcellular location">
    <subcellularLocation>
        <location evidence="1">Membrane</location>
        <topology evidence="1">Multi-pass membrane protein</topology>
    </subcellularLocation>
</comment>
<dbReference type="AlphaFoldDB" id="H5TC79"/>
<feature type="domain" description="EamA" evidence="7">
    <location>
        <begin position="7"/>
        <end position="134"/>
    </location>
</feature>
<dbReference type="InterPro" id="IPR037185">
    <property type="entry name" value="EmrE-like"/>
</dbReference>
<evidence type="ECO:0000256" key="5">
    <source>
        <dbReference type="ARBA" id="ARBA00023136"/>
    </source>
</evidence>
<dbReference type="GO" id="GO:0016020">
    <property type="term" value="C:membrane"/>
    <property type="evidence" value="ECO:0007669"/>
    <property type="project" value="UniProtKB-SubCell"/>
</dbReference>
<dbReference type="Gene3D" id="1.10.3730.20">
    <property type="match status" value="1"/>
</dbReference>
<proteinExistence type="inferred from homology"/>
<feature type="domain" description="EamA" evidence="7">
    <location>
        <begin position="146"/>
        <end position="278"/>
    </location>
</feature>
<dbReference type="SUPFAM" id="SSF103481">
    <property type="entry name" value="Multidrug resistance efflux transporter EmrE"/>
    <property type="match status" value="2"/>
</dbReference>
<feature type="transmembrane region" description="Helical" evidence="6">
    <location>
        <begin position="7"/>
        <end position="24"/>
    </location>
</feature>
<evidence type="ECO:0000256" key="3">
    <source>
        <dbReference type="ARBA" id="ARBA00022692"/>
    </source>
</evidence>
<keyword evidence="3 6" id="KW-0812">Transmembrane</keyword>
<reference evidence="8 9" key="2">
    <citation type="journal article" date="2017" name="Antonie Van Leeuwenhoek">
        <title>Rhizobium rhizosphaerae sp. nov., a novel species isolated from rice rhizosphere.</title>
        <authorList>
            <person name="Zhao J.J."/>
            <person name="Zhang J."/>
            <person name="Zhang R.J."/>
            <person name="Zhang C.W."/>
            <person name="Yin H.Q."/>
            <person name="Zhang X.X."/>
        </authorList>
    </citation>
    <scope>NUCLEOTIDE SEQUENCE [LARGE SCALE GENOMIC DNA]</scope>
    <source>
        <strain evidence="8 9">ACAM 611</strain>
    </source>
</reference>
<dbReference type="InterPro" id="IPR000620">
    <property type="entry name" value="EamA_dom"/>
</dbReference>
<dbReference type="PANTHER" id="PTHR32322:SF2">
    <property type="entry name" value="EAMA DOMAIN-CONTAINING PROTEIN"/>
    <property type="match status" value="1"/>
</dbReference>
<comment type="caution">
    <text evidence="8">The sequence shown here is derived from an EMBL/GenBank/DDBJ whole genome shotgun (WGS) entry which is preliminary data.</text>
</comment>
<feature type="transmembrane region" description="Helical" evidence="6">
    <location>
        <begin position="262"/>
        <end position="282"/>
    </location>
</feature>
<dbReference type="OrthoDB" id="9810556at2"/>
<name>H5TC79_9ALTE</name>
<feature type="transmembrane region" description="Helical" evidence="6">
    <location>
        <begin position="144"/>
        <end position="163"/>
    </location>
</feature>
<feature type="transmembrane region" description="Helical" evidence="6">
    <location>
        <begin position="30"/>
        <end position="51"/>
    </location>
</feature>
<feature type="transmembrane region" description="Helical" evidence="6">
    <location>
        <begin position="175"/>
        <end position="194"/>
    </location>
</feature>
<dbReference type="InterPro" id="IPR050638">
    <property type="entry name" value="AA-Vitamin_Transporters"/>
</dbReference>
<feature type="transmembrane region" description="Helical" evidence="6">
    <location>
        <begin position="118"/>
        <end position="138"/>
    </location>
</feature>
<keyword evidence="5 6" id="KW-0472">Membrane</keyword>
<gene>
    <name evidence="8" type="ORF">GPUN_1790</name>
</gene>
<keyword evidence="9" id="KW-1185">Reference proteome</keyword>
<evidence type="ECO:0000313" key="9">
    <source>
        <dbReference type="Proteomes" id="UP000053586"/>
    </source>
</evidence>
<evidence type="ECO:0000256" key="6">
    <source>
        <dbReference type="SAM" id="Phobius"/>
    </source>
</evidence>
<evidence type="ECO:0000313" key="8">
    <source>
        <dbReference type="EMBL" id="GAB55906.1"/>
    </source>
</evidence>
<dbReference type="Proteomes" id="UP000053586">
    <property type="component" value="Unassembled WGS sequence"/>
</dbReference>
<accession>H5TC79</accession>
<dbReference type="STRING" id="56804.BAE46_06955"/>
<evidence type="ECO:0000259" key="7">
    <source>
        <dbReference type="Pfam" id="PF00892"/>
    </source>
</evidence>
<feature type="transmembrane region" description="Helical" evidence="6">
    <location>
        <begin position="206"/>
        <end position="225"/>
    </location>
</feature>
<evidence type="ECO:0000256" key="1">
    <source>
        <dbReference type="ARBA" id="ARBA00004141"/>
    </source>
</evidence>
<sequence>MQDFLELLLLGAIWGSSFMLIKWAAPEFGIFALVEVRAIGATILLIPFVFLKGQQQDLFKYWPQLLVVGLLNTAIPFCLFNYSLLHIEAGLAAILNGTAPMFGMLVAYLFLKETIGWVGLVGVLMGFAGVVLISYAQATNANASVWPVLAILLATLCYGIVASYLKHSMSHVKPFAIAGGSQFFAALVLAPFAIMNLPETMPSSRALTSALLLSFVCTGFAYVLYFDLIAKIGPSRALTVGYLVPLFGVLWGYIILNESLTIKELAGGALVIIGVMLATNIFSRFKRKPSIVIHK</sequence>
<dbReference type="EMBL" id="BAET01000019">
    <property type="protein sequence ID" value="GAB55906.1"/>
    <property type="molecule type" value="Genomic_DNA"/>
</dbReference>
<feature type="transmembrane region" description="Helical" evidence="6">
    <location>
        <begin position="91"/>
        <end position="111"/>
    </location>
</feature>
<keyword evidence="4 6" id="KW-1133">Transmembrane helix</keyword>
<protein>
    <submittedName>
        <fullName evidence="8">Probable transmembrane protein</fullName>
    </submittedName>
</protein>
<dbReference type="RefSeq" id="WP_006005496.1">
    <property type="nucleotide sequence ID" value="NZ_BAET01000019.1"/>
</dbReference>
<dbReference type="Pfam" id="PF00892">
    <property type="entry name" value="EamA"/>
    <property type="match status" value="2"/>
</dbReference>
<dbReference type="eggNOG" id="COG0697">
    <property type="taxonomic scope" value="Bacteria"/>
</dbReference>
<feature type="transmembrane region" description="Helical" evidence="6">
    <location>
        <begin position="63"/>
        <end position="85"/>
    </location>
</feature>
<feature type="transmembrane region" description="Helical" evidence="6">
    <location>
        <begin position="237"/>
        <end position="256"/>
    </location>
</feature>